<keyword evidence="7" id="KW-1185">Reference proteome</keyword>
<protein>
    <recommendedName>
        <fullName evidence="8">Tetraspanin/Peripherin</fullName>
    </recommendedName>
</protein>
<proteinExistence type="predicted"/>
<gene>
    <name evidence="6" type="ORF">PPERSA_07573</name>
</gene>
<comment type="subcellular location">
    <subcellularLocation>
        <location evidence="1">Membrane</location>
        <topology evidence="1">Multi-pass membrane protein</topology>
    </subcellularLocation>
</comment>
<comment type="caution">
    <text evidence="6">The sequence shown here is derived from an EMBL/GenBank/DDBJ whole genome shotgun (WGS) entry which is preliminary data.</text>
</comment>
<evidence type="ECO:0000256" key="4">
    <source>
        <dbReference type="ARBA" id="ARBA00023136"/>
    </source>
</evidence>
<evidence type="ECO:0000256" key="3">
    <source>
        <dbReference type="ARBA" id="ARBA00022989"/>
    </source>
</evidence>
<evidence type="ECO:0000313" key="6">
    <source>
        <dbReference type="EMBL" id="KRX07823.1"/>
    </source>
</evidence>
<evidence type="ECO:0000256" key="1">
    <source>
        <dbReference type="ARBA" id="ARBA00004141"/>
    </source>
</evidence>
<name>A0A0V0QZU0_PSEPJ</name>
<reference evidence="6 7" key="1">
    <citation type="journal article" date="2015" name="Sci. Rep.">
        <title>Genome of the facultative scuticociliatosis pathogen Pseudocohnilembus persalinus provides insight into its virulence through horizontal gene transfer.</title>
        <authorList>
            <person name="Xiong J."/>
            <person name="Wang G."/>
            <person name="Cheng J."/>
            <person name="Tian M."/>
            <person name="Pan X."/>
            <person name="Warren A."/>
            <person name="Jiang C."/>
            <person name="Yuan D."/>
            <person name="Miao W."/>
        </authorList>
    </citation>
    <scope>NUCLEOTIDE SEQUENCE [LARGE SCALE GENOMIC DNA]</scope>
    <source>
        <strain evidence="6">36N120E</strain>
    </source>
</reference>
<organism evidence="6 7">
    <name type="scientific">Pseudocohnilembus persalinus</name>
    <name type="common">Ciliate</name>
    <dbReference type="NCBI Taxonomy" id="266149"/>
    <lineage>
        <taxon>Eukaryota</taxon>
        <taxon>Sar</taxon>
        <taxon>Alveolata</taxon>
        <taxon>Ciliophora</taxon>
        <taxon>Intramacronucleata</taxon>
        <taxon>Oligohymenophorea</taxon>
        <taxon>Scuticociliatia</taxon>
        <taxon>Philasterida</taxon>
        <taxon>Pseudocohnilembidae</taxon>
        <taxon>Pseudocohnilembus</taxon>
    </lineage>
</organism>
<evidence type="ECO:0000313" key="7">
    <source>
        <dbReference type="Proteomes" id="UP000054937"/>
    </source>
</evidence>
<feature type="transmembrane region" description="Helical" evidence="5">
    <location>
        <begin position="251"/>
        <end position="275"/>
    </location>
</feature>
<dbReference type="EMBL" id="LDAU01000080">
    <property type="protein sequence ID" value="KRX07823.1"/>
    <property type="molecule type" value="Genomic_DNA"/>
</dbReference>
<dbReference type="InterPro" id="IPR018499">
    <property type="entry name" value="Tetraspanin/Peripherin"/>
</dbReference>
<dbReference type="Pfam" id="PF00335">
    <property type="entry name" value="Tetraspanin"/>
    <property type="match status" value="1"/>
</dbReference>
<accession>A0A0V0QZU0</accession>
<feature type="transmembrane region" description="Helical" evidence="5">
    <location>
        <begin position="40"/>
        <end position="61"/>
    </location>
</feature>
<dbReference type="InParanoid" id="A0A0V0QZU0"/>
<dbReference type="GO" id="GO:0016020">
    <property type="term" value="C:membrane"/>
    <property type="evidence" value="ECO:0007669"/>
    <property type="project" value="UniProtKB-SubCell"/>
</dbReference>
<dbReference type="Proteomes" id="UP000054937">
    <property type="component" value="Unassembled WGS sequence"/>
</dbReference>
<feature type="transmembrane region" description="Helical" evidence="5">
    <location>
        <begin position="73"/>
        <end position="95"/>
    </location>
</feature>
<keyword evidence="3 5" id="KW-1133">Transmembrane helix</keyword>
<evidence type="ECO:0000256" key="2">
    <source>
        <dbReference type="ARBA" id="ARBA00022692"/>
    </source>
</evidence>
<sequence>MLGFFTFLTLAVGIGGIVFGIIVLIDSSGVSMPTWNPEEITGGILLGFGLLAALVGGVGIYGSSKKSKCCLCIFQFSVFPFFVIALVAACLATYASVMASDMQAQNDKLTDCDWKDATCEGCGNDGSLQWVKKANQYVNEINMEIFGRQPDCTIFVDEETEQIFKDQNFEYISTNKDGEGVVLSALECPQVKNGGKDFNGWAHFVSYFESTFKCSGFCASTPFYSLYQSDLVPTSGKSCYQSITNFFESDVALIVSWSIFAFFLLNITLSCCLCCHPDQKQKNKGENLYVRMNYYE</sequence>
<keyword evidence="2 5" id="KW-0812">Transmembrane</keyword>
<evidence type="ECO:0008006" key="8">
    <source>
        <dbReference type="Google" id="ProtNLM"/>
    </source>
</evidence>
<feature type="transmembrane region" description="Helical" evidence="5">
    <location>
        <begin position="7"/>
        <end position="25"/>
    </location>
</feature>
<keyword evidence="4 5" id="KW-0472">Membrane</keyword>
<evidence type="ECO:0000256" key="5">
    <source>
        <dbReference type="SAM" id="Phobius"/>
    </source>
</evidence>
<dbReference type="AlphaFoldDB" id="A0A0V0QZU0"/>